<dbReference type="AlphaFoldDB" id="A0A6G0LH55"/>
<comment type="caution">
    <text evidence="1">The sequence shown here is derived from an EMBL/GenBank/DDBJ whole genome shotgun (WGS) entry which is preliminary data.</text>
</comment>
<reference evidence="1 2" key="1">
    <citation type="submission" date="2018-09" db="EMBL/GenBank/DDBJ databases">
        <title>Genomic investigation of the strawberry pathogen Phytophthora fragariae indicates pathogenicity is determined by transcriptional variation in three key races.</title>
        <authorList>
            <person name="Adams T.M."/>
            <person name="Armitage A.D."/>
            <person name="Sobczyk M.K."/>
            <person name="Bates H.J."/>
            <person name="Dunwell J.M."/>
            <person name="Nellist C.F."/>
            <person name="Harrison R.J."/>
        </authorList>
    </citation>
    <scope>NUCLEOTIDE SEQUENCE [LARGE SCALE GENOMIC DNA]</scope>
    <source>
        <strain evidence="1 2">ONT-3</strain>
    </source>
</reference>
<evidence type="ECO:0000313" key="1">
    <source>
        <dbReference type="EMBL" id="KAE9119659.1"/>
    </source>
</evidence>
<protein>
    <submittedName>
        <fullName evidence="1">Uncharacterized protein</fullName>
    </submittedName>
</protein>
<gene>
    <name evidence="1" type="ORF">PF010_g7770</name>
</gene>
<accession>A0A6G0LH55</accession>
<sequence length="31" mass="3480">MSSFPAGKYARYKRATAFFLDWLLRAAGGVQ</sequence>
<organism evidence="1 2">
    <name type="scientific">Phytophthora fragariae</name>
    <dbReference type="NCBI Taxonomy" id="53985"/>
    <lineage>
        <taxon>Eukaryota</taxon>
        <taxon>Sar</taxon>
        <taxon>Stramenopiles</taxon>
        <taxon>Oomycota</taxon>
        <taxon>Peronosporomycetes</taxon>
        <taxon>Peronosporales</taxon>
        <taxon>Peronosporaceae</taxon>
        <taxon>Phytophthora</taxon>
    </lineage>
</organism>
<dbReference type="Proteomes" id="UP000488956">
    <property type="component" value="Unassembled WGS sequence"/>
</dbReference>
<proteinExistence type="predicted"/>
<name>A0A6G0LH55_9STRA</name>
<dbReference type="EMBL" id="QXFX01000338">
    <property type="protein sequence ID" value="KAE9119659.1"/>
    <property type="molecule type" value="Genomic_DNA"/>
</dbReference>
<evidence type="ECO:0000313" key="2">
    <source>
        <dbReference type="Proteomes" id="UP000488956"/>
    </source>
</evidence>